<dbReference type="Pfam" id="PF14390">
    <property type="entry name" value="DUF4420"/>
    <property type="match status" value="1"/>
</dbReference>
<evidence type="ECO:0000313" key="1">
    <source>
        <dbReference type="EMBL" id="OUT16300.1"/>
    </source>
</evidence>
<evidence type="ECO:0000313" key="2">
    <source>
        <dbReference type="Proteomes" id="UP000196534"/>
    </source>
</evidence>
<dbReference type="Proteomes" id="UP000196534">
    <property type="component" value="Unassembled WGS sequence"/>
</dbReference>
<proteinExistence type="predicted"/>
<protein>
    <recommendedName>
        <fullName evidence="3">PD-(D/E)XK motif protein</fullName>
    </recommendedName>
</protein>
<gene>
    <name evidence="1" type="ORF">B9N61_09495</name>
</gene>
<dbReference type="AlphaFoldDB" id="A0A1Y5N613"/>
<name>A0A1Y5N613_9BACT</name>
<dbReference type="InterPro" id="IPR025534">
    <property type="entry name" value="DUF4420"/>
</dbReference>
<sequence>MINPWNDMKNNTRRRINGDNRYDIFWIVDLDGRYTFGIELDFCIKTSKKSIKFIGLNTLRKDFKDATKFYIALNDNSNWQLFVLVCNDIISLLNTCNNNENVLDNIEARLLKWKKFFISNDDDFGTERQMGLFGELSFLNNIAAKQVGFEEALSSWVGADFDKQDFLFNDCAVEIKTYKASKSPHVIISSAYQLYTTKEKLYLAVYSLSINSQGLSVEDIIKSIEVKVADVESFYKKLFSYGYKSNFQVELLKFKIDKILFFNVDNKFPKITSIDIDSRIHNVKYTVDLLKCNEFLLDRIKL</sequence>
<organism evidence="1 2">
    <name type="scientific">Campylobacter concisus</name>
    <dbReference type="NCBI Taxonomy" id="199"/>
    <lineage>
        <taxon>Bacteria</taxon>
        <taxon>Pseudomonadati</taxon>
        <taxon>Campylobacterota</taxon>
        <taxon>Epsilonproteobacteria</taxon>
        <taxon>Campylobacterales</taxon>
        <taxon>Campylobacteraceae</taxon>
        <taxon>Campylobacter</taxon>
    </lineage>
</organism>
<dbReference type="RefSeq" id="WP_084042017.1">
    <property type="nucleotide sequence ID" value="NZ_CABMKP010000023.1"/>
</dbReference>
<dbReference type="EMBL" id="NDYR01000023">
    <property type="protein sequence ID" value="OUT16300.1"/>
    <property type="molecule type" value="Genomic_DNA"/>
</dbReference>
<comment type="caution">
    <text evidence="1">The sequence shown here is derived from an EMBL/GenBank/DDBJ whole genome shotgun (WGS) entry which is preliminary data.</text>
</comment>
<accession>A0A1Y5N613</accession>
<evidence type="ECO:0008006" key="3">
    <source>
        <dbReference type="Google" id="ProtNLM"/>
    </source>
</evidence>
<reference evidence="1 2" key="1">
    <citation type="submission" date="2017-04" db="EMBL/GenBank/DDBJ databases">
        <title>Complete genome of Campylobacter concisus ATCC 33237T and draft genomes for an additional eight well characterized C. concisus strains.</title>
        <authorList>
            <person name="Cornelius A.J."/>
            <person name="Miller W.G."/>
            <person name="Lastovica A.J."/>
            <person name="On S.L."/>
            <person name="French N.P."/>
            <person name="Vandenberg O."/>
            <person name="Biggs P.J."/>
        </authorList>
    </citation>
    <scope>NUCLEOTIDE SEQUENCE [LARGE SCALE GENOMIC DNA]</scope>
    <source>
        <strain evidence="1 2">Lasto205.94</strain>
    </source>
</reference>